<feature type="compositionally biased region" description="Polar residues" evidence="1">
    <location>
        <begin position="236"/>
        <end position="251"/>
    </location>
</feature>
<proteinExistence type="predicted"/>
<accession>A0A7S4MFE0</accession>
<evidence type="ECO:0000256" key="1">
    <source>
        <dbReference type="SAM" id="MobiDB-lite"/>
    </source>
</evidence>
<evidence type="ECO:0000313" key="2">
    <source>
        <dbReference type="EMBL" id="CAE2218659.1"/>
    </source>
</evidence>
<dbReference type="EMBL" id="HBKP01011705">
    <property type="protein sequence ID" value="CAE2218659.1"/>
    <property type="molecule type" value="Transcribed_RNA"/>
</dbReference>
<name>A0A7S4MFE0_9EUKA</name>
<feature type="region of interest" description="Disordered" evidence="1">
    <location>
        <begin position="229"/>
        <end position="258"/>
    </location>
</feature>
<organism evidence="2">
    <name type="scientific">Vannella robusta</name>
    <dbReference type="NCBI Taxonomy" id="1487602"/>
    <lineage>
        <taxon>Eukaryota</taxon>
        <taxon>Amoebozoa</taxon>
        <taxon>Discosea</taxon>
        <taxon>Flabellinia</taxon>
        <taxon>Vannellidae</taxon>
        <taxon>Vannella</taxon>
    </lineage>
</organism>
<gene>
    <name evidence="2" type="ORF">VSP0166_LOCUS8203</name>
</gene>
<reference evidence="2" key="1">
    <citation type="submission" date="2021-01" db="EMBL/GenBank/DDBJ databases">
        <authorList>
            <person name="Corre E."/>
            <person name="Pelletier E."/>
            <person name="Niang G."/>
            <person name="Scheremetjew M."/>
            <person name="Finn R."/>
            <person name="Kale V."/>
            <person name="Holt S."/>
            <person name="Cochrane G."/>
            <person name="Meng A."/>
            <person name="Brown T."/>
            <person name="Cohen L."/>
        </authorList>
    </citation>
    <scope>NUCLEOTIDE SEQUENCE</scope>
    <source>
        <strain evidence="2">DIVA3 518/3/11/1/6</strain>
    </source>
</reference>
<protein>
    <submittedName>
        <fullName evidence="2">Uncharacterized protein</fullName>
    </submittedName>
</protein>
<dbReference type="AlphaFoldDB" id="A0A7S4MFE0"/>
<sequence length="285" mass="31555">MQRPTFTVVLTSASFLNRRLYSVTDRTTNLCVECTVCQCESHVVPEKSSLALECGHMIQCTECRDYNLEKIMRCEKCCKDIIGYFQEGCSPDCPRNTSTVKASALCAVCGSHLRKEAKCCRGSDNLKQCKKQLRACMTVLVQRPTLIDNPTAKDRPCSHYTLCQFCKSSVTKGHRSSTACKRCRTSKKRAASLKVDRVEPPVSPRRKKRCTLGALAALAGQMVDEDSDDDLAMDISSDSTPQNSSPHNSPPDTLRFGPKCGAPIWALVNPSSETKPSAKFFPQKR</sequence>